<organism evidence="2 3">
    <name type="scientific">Selenomonas ruminantium</name>
    <dbReference type="NCBI Taxonomy" id="971"/>
    <lineage>
        <taxon>Bacteria</taxon>
        <taxon>Bacillati</taxon>
        <taxon>Bacillota</taxon>
        <taxon>Negativicutes</taxon>
        <taxon>Selenomonadales</taxon>
        <taxon>Selenomonadaceae</taxon>
        <taxon>Selenomonas</taxon>
    </lineage>
</organism>
<dbReference type="Pfam" id="PF01764">
    <property type="entry name" value="Lipase_3"/>
    <property type="match status" value="1"/>
</dbReference>
<dbReference type="Proteomes" id="UP000183639">
    <property type="component" value="Unassembled WGS sequence"/>
</dbReference>
<feature type="domain" description="Fungal lipase-type" evidence="1">
    <location>
        <begin position="93"/>
        <end position="245"/>
    </location>
</feature>
<name>A0A1I3HHF7_SELRU</name>
<dbReference type="GO" id="GO:0006629">
    <property type="term" value="P:lipid metabolic process"/>
    <property type="evidence" value="ECO:0007669"/>
    <property type="project" value="InterPro"/>
</dbReference>
<dbReference type="SUPFAM" id="SSF53474">
    <property type="entry name" value="alpha/beta-Hydrolases"/>
    <property type="match status" value="1"/>
</dbReference>
<proteinExistence type="predicted"/>
<dbReference type="Gene3D" id="3.40.50.1820">
    <property type="entry name" value="alpha/beta hydrolase"/>
    <property type="match status" value="1"/>
</dbReference>
<dbReference type="InterPro" id="IPR029058">
    <property type="entry name" value="AB_hydrolase_fold"/>
</dbReference>
<dbReference type="PANTHER" id="PTHR45856:SF24">
    <property type="entry name" value="FUNGAL LIPASE-LIKE DOMAIN-CONTAINING PROTEIN"/>
    <property type="match status" value="1"/>
</dbReference>
<accession>A0A1I3HHF7</accession>
<dbReference type="AlphaFoldDB" id="A0A1I3HHF7"/>
<dbReference type="EMBL" id="FOQK01000030">
    <property type="protein sequence ID" value="SFI35017.1"/>
    <property type="molecule type" value="Genomic_DNA"/>
</dbReference>
<gene>
    <name evidence="2" type="ORF">SAMN04487861_13033</name>
</gene>
<sequence>MWWKRVIGLVMLVYFCLPGLVARAAEVGRADLYLATSLISMASYSDEMNILTRQWLQGIGWTFESQENINSIAEGRFYLASRELPDQTEMYILVFPGTERLKDAEVDLRLSRVYFAGNNPDAFQAAATEGGHSGADPLVHQGFNDYTRVALFQKKLPAFGDATAGEVIAGLLRENPKAVLYLTGHSLGGAVATLTAARLADMGVRPEQLQVVTFGAPAVGNHAFARAYEHKMNLTRVVIDGDPVKSVLQSLSGGFVQFGQRVTWEKNHNSERFAHDMVVYLDQALRNYQDTYPFEENPSAVLAGQAKQLDGGLYVPPVQFEVDDHIVADQPYMQRVMRRMLQMSYAPVVFAPAQQAGTFASWQALAEQAGCRYILLERLQAKRIREERYAFRLSLEEELYDSQGNLLTMQSVSATTHGLTPIEVAGYLQYRAAAQRDLYLH</sequence>
<dbReference type="PANTHER" id="PTHR45856">
    <property type="entry name" value="ALPHA/BETA-HYDROLASES SUPERFAMILY PROTEIN"/>
    <property type="match status" value="1"/>
</dbReference>
<evidence type="ECO:0000313" key="2">
    <source>
        <dbReference type="EMBL" id="SFI35017.1"/>
    </source>
</evidence>
<dbReference type="RefSeq" id="WP_075445595.1">
    <property type="nucleotide sequence ID" value="NZ_FOQK01000030.1"/>
</dbReference>
<dbReference type="CDD" id="cd00519">
    <property type="entry name" value="Lipase_3"/>
    <property type="match status" value="1"/>
</dbReference>
<protein>
    <submittedName>
        <fullName evidence="2">Lipase (Class 3)</fullName>
    </submittedName>
</protein>
<evidence type="ECO:0000259" key="1">
    <source>
        <dbReference type="Pfam" id="PF01764"/>
    </source>
</evidence>
<dbReference type="InterPro" id="IPR051218">
    <property type="entry name" value="Sec_MonoDiacylglyc_Lipase"/>
</dbReference>
<reference evidence="2 3" key="1">
    <citation type="submission" date="2016-10" db="EMBL/GenBank/DDBJ databases">
        <authorList>
            <person name="de Groot N.N."/>
        </authorList>
    </citation>
    <scope>NUCLEOTIDE SEQUENCE [LARGE SCALE GENOMIC DNA]</scope>
    <source>
        <strain evidence="2 3">Z108</strain>
    </source>
</reference>
<dbReference type="InterPro" id="IPR002921">
    <property type="entry name" value="Fungal_lipase-type"/>
</dbReference>
<evidence type="ECO:0000313" key="3">
    <source>
        <dbReference type="Proteomes" id="UP000183639"/>
    </source>
</evidence>